<dbReference type="InterPro" id="IPR029039">
    <property type="entry name" value="Flavoprotein-like_sf"/>
</dbReference>
<dbReference type="InterPro" id="IPR003680">
    <property type="entry name" value="Flavodoxin_fold"/>
</dbReference>
<comment type="similarity">
    <text evidence="1">Belongs to the NAD(P)H dehydrogenase (quinone) family.</text>
</comment>
<dbReference type="PANTHER" id="PTHR10204">
    <property type="entry name" value="NAD P H OXIDOREDUCTASE-RELATED"/>
    <property type="match status" value="1"/>
</dbReference>
<dbReference type="EMBL" id="LKFS01000043">
    <property type="protein sequence ID" value="RND82444.1"/>
    <property type="molecule type" value="Genomic_DNA"/>
</dbReference>
<dbReference type="RefSeq" id="WP_003602421.1">
    <property type="nucleotide sequence ID" value="NZ_AQVS01000025.1"/>
</dbReference>
<evidence type="ECO:0000256" key="2">
    <source>
        <dbReference type="ARBA" id="ARBA00023002"/>
    </source>
</evidence>
<name>A0A422M4R7_LACPA</name>
<dbReference type="Proteomes" id="UP000284716">
    <property type="component" value="Unassembled WGS sequence"/>
</dbReference>
<accession>A0A422M4R7</accession>
<sequence length="196" mass="22506">MTKILIVYCHPYAKSFNHAILEAVEHNFDHHQVSYTVIDLYQDQFVPSYDVAELRLFHASKTHDPLVQKYLRLLQKADGLVIISPVWWNDVPAMLKGFIDKVMKEGPGLSHIVTKTGVKGLLTNLQHAYVLTTSTSPTCYLRLFCGNALNGVFVHHTLKQIGVQHAYWYNFGGITKSTLKKRQRYLQQVAEKSFRF</sequence>
<evidence type="ECO:0000313" key="5">
    <source>
        <dbReference type="EMBL" id="RNE31637.1"/>
    </source>
</evidence>
<gene>
    <name evidence="4" type="ORF">FAM18157_01043</name>
    <name evidence="5" type="ORF">FAM6012_01070</name>
</gene>
<reference evidence="6 7" key="1">
    <citation type="journal article" date="2018" name="Front. Microbiol.">
        <title>Conversion of Methionine to Cysteine in Lactobacillus paracasei Depends on the Highly Mobile cysK-ctl-cysE Gene Cluster.</title>
        <authorList>
            <person name="Wuthrich D."/>
            <person name="Irmler S."/>
            <person name="Berthoud H."/>
            <person name="Guggenbuhl B."/>
            <person name="Eugster E."/>
            <person name="Bruggmann R."/>
        </authorList>
    </citation>
    <scope>NUCLEOTIDE SEQUENCE [LARGE SCALE GENOMIC DNA]</scope>
    <source>
        <strain evidence="4 7">FAM18157</strain>
        <strain evidence="5 6">FAM6012</strain>
    </source>
</reference>
<dbReference type="EMBL" id="LKGI01000050">
    <property type="protein sequence ID" value="RNE31637.1"/>
    <property type="molecule type" value="Genomic_DNA"/>
</dbReference>
<dbReference type="GO" id="GO:0005829">
    <property type="term" value="C:cytosol"/>
    <property type="evidence" value="ECO:0007669"/>
    <property type="project" value="TreeGrafter"/>
</dbReference>
<protein>
    <submittedName>
        <fullName evidence="4">Azoreductase</fullName>
    </submittedName>
</protein>
<evidence type="ECO:0000259" key="3">
    <source>
        <dbReference type="Pfam" id="PF02525"/>
    </source>
</evidence>
<dbReference type="Gene3D" id="3.40.50.360">
    <property type="match status" value="1"/>
</dbReference>
<evidence type="ECO:0000313" key="6">
    <source>
        <dbReference type="Proteomes" id="UP000284123"/>
    </source>
</evidence>
<dbReference type="Pfam" id="PF02525">
    <property type="entry name" value="Flavodoxin_2"/>
    <property type="match status" value="1"/>
</dbReference>
<dbReference type="PANTHER" id="PTHR10204:SF34">
    <property type="entry name" value="NAD(P)H DEHYDROGENASE [QUINONE] 1 ISOFORM 1"/>
    <property type="match status" value="1"/>
</dbReference>
<comment type="caution">
    <text evidence="4">The sequence shown here is derived from an EMBL/GenBank/DDBJ whole genome shotgun (WGS) entry which is preliminary data.</text>
</comment>
<feature type="domain" description="Flavodoxin-like fold" evidence="3">
    <location>
        <begin position="2"/>
        <end position="190"/>
    </location>
</feature>
<evidence type="ECO:0000256" key="1">
    <source>
        <dbReference type="ARBA" id="ARBA00006252"/>
    </source>
</evidence>
<evidence type="ECO:0000313" key="4">
    <source>
        <dbReference type="EMBL" id="RND82444.1"/>
    </source>
</evidence>
<evidence type="ECO:0000313" key="7">
    <source>
        <dbReference type="Proteomes" id="UP000284716"/>
    </source>
</evidence>
<dbReference type="GO" id="GO:0003955">
    <property type="term" value="F:NAD(P)H dehydrogenase (quinone) activity"/>
    <property type="evidence" value="ECO:0007669"/>
    <property type="project" value="TreeGrafter"/>
</dbReference>
<dbReference type="Proteomes" id="UP000284123">
    <property type="component" value="Unassembled WGS sequence"/>
</dbReference>
<proteinExistence type="inferred from homology"/>
<dbReference type="InterPro" id="IPR051545">
    <property type="entry name" value="NAD(P)H_dehydrogenase_qn"/>
</dbReference>
<dbReference type="AlphaFoldDB" id="A0A422M4R7"/>
<keyword evidence="2" id="KW-0560">Oxidoreductase</keyword>
<dbReference type="SUPFAM" id="SSF52218">
    <property type="entry name" value="Flavoproteins"/>
    <property type="match status" value="1"/>
</dbReference>
<organism evidence="4 7">
    <name type="scientific">Lacticaseibacillus paracasei</name>
    <name type="common">Lactobacillus paracasei</name>
    <dbReference type="NCBI Taxonomy" id="1597"/>
    <lineage>
        <taxon>Bacteria</taxon>
        <taxon>Bacillati</taxon>
        <taxon>Bacillota</taxon>
        <taxon>Bacilli</taxon>
        <taxon>Lactobacillales</taxon>
        <taxon>Lactobacillaceae</taxon>
        <taxon>Lacticaseibacillus</taxon>
    </lineage>
</organism>